<evidence type="ECO:0000313" key="1">
    <source>
        <dbReference type="EMBL" id="SMQ56548.1"/>
    </source>
</evidence>
<dbReference type="EMBL" id="LT853708">
    <property type="protein sequence ID" value="SMQ56548.1"/>
    <property type="molecule type" value="Genomic_DNA"/>
</dbReference>
<dbReference type="AlphaFoldDB" id="A0A1X7SA48"/>
<sequence>MRMDLTIMVANYCAESKCRLEEGRRVRAAARGGSARSGGAEPDILGVLGHGTRRETWKIVETCSLSRFVRTDDCTASLAD</sequence>
<protein>
    <submittedName>
        <fullName evidence="1">Uncharacterized protein</fullName>
    </submittedName>
</protein>
<gene>
    <name evidence="1" type="ORF">ZT3D7_G11703</name>
</gene>
<name>A0A1X7SA48_ZYMT9</name>
<proteinExistence type="predicted"/>
<organism evidence="1 2">
    <name type="scientific">Zymoseptoria tritici (strain ST99CH_3D7)</name>
    <dbReference type="NCBI Taxonomy" id="1276538"/>
    <lineage>
        <taxon>Eukaryota</taxon>
        <taxon>Fungi</taxon>
        <taxon>Dikarya</taxon>
        <taxon>Ascomycota</taxon>
        <taxon>Pezizomycotina</taxon>
        <taxon>Dothideomycetes</taxon>
        <taxon>Dothideomycetidae</taxon>
        <taxon>Mycosphaerellales</taxon>
        <taxon>Mycosphaerellaceae</taxon>
        <taxon>Zymoseptoria</taxon>
    </lineage>
</organism>
<accession>A0A1X7SA48</accession>
<keyword evidence="2" id="KW-1185">Reference proteome</keyword>
<evidence type="ECO:0000313" key="2">
    <source>
        <dbReference type="Proteomes" id="UP000215127"/>
    </source>
</evidence>
<dbReference type="Proteomes" id="UP000215127">
    <property type="component" value="Chromosome 20"/>
</dbReference>
<reference evidence="1 2" key="1">
    <citation type="submission" date="2016-06" db="EMBL/GenBank/DDBJ databases">
        <authorList>
            <person name="Kjaerup R.B."/>
            <person name="Dalgaard T.S."/>
            <person name="Juul-Madsen H.R."/>
        </authorList>
    </citation>
    <scope>NUCLEOTIDE SEQUENCE [LARGE SCALE GENOMIC DNA]</scope>
</reference>